<name>A0A4R2KS22_9RHOB</name>
<dbReference type="EMBL" id="SLWW01000003">
    <property type="protein sequence ID" value="TCO72938.1"/>
    <property type="molecule type" value="Genomic_DNA"/>
</dbReference>
<dbReference type="RefSeq" id="WP_207901933.1">
    <property type="nucleotide sequence ID" value="NZ_SLWW01000003.1"/>
</dbReference>
<evidence type="ECO:0000313" key="2">
    <source>
        <dbReference type="Proteomes" id="UP000295142"/>
    </source>
</evidence>
<dbReference type="Proteomes" id="UP000295142">
    <property type="component" value="Unassembled WGS sequence"/>
</dbReference>
<dbReference type="AlphaFoldDB" id="A0A4R2KS22"/>
<organism evidence="1 2">
    <name type="scientific">Rhodovulum euryhalinum</name>
    <dbReference type="NCBI Taxonomy" id="35805"/>
    <lineage>
        <taxon>Bacteria</taxon>
        <taxon>Pseudomonadati</taxon>
        <taxon>Pseudomonadota</taxon>
        <taxon>Alphaproteobacteria</taxon>
        <taxon>Rhodobacterales</taxon>
        <taxon>Paracoccaceae</taxon>
        <taxon>Rhodovulum</taxon>
    </lineage>
</organism>
<protein>
    <submittedName>
        <fullName evidence="1">Uncharacterized protein</fullName>
    </submittedName>
</protein>
<evidence type="ECO:0000313" key="1">
    <source>
        <dbReference type="EMBL" id="TCO72938.1"/>
    </source>
</evidence>
<comment type="caution">
    <text evidence="1">The sequence shown here is derived from an EMBL/GenBank/DDBJ whole genome shotgun (WGS) entry which is preliminary data.</text>
</comment>
<reference evidence="1 2" key="1">
    <citation type="submission" date="2019-03" db="EMBL/GenBank/DDBJ databases">
        <title>Genomic Encyclopedia of Type Strains, Phase IV (KMG-IV): sequencing the most valuable type-strain genomes for metagenomic binning, comparative biology and taxonomic classification.</title>
        <authorList>
            <person name="Goeker M."/>
        </authorList>
    </citation>
    <scope>NUCLEOTIDE SEQUENCE [LARGE SCALE GENOMIC DNA]</scope>
    <source>
        <strain evidence="1 2">DSM 4868</strain>
    </source>
</reference>
<proteinExistence type="predicted"/>
<accession>A0A4R2KS22</accession>
<keyword evidence="2" id="KW-1185">Reference proteome</keyword>
<gene>
    <name evidence="1" type="ORF">EV655_103167</name>
</gene>
<sequence length="528" mass="57280">MVEIAEIRDGKTFRAWLDQEDLPREAMVALAHRAAMRVLPVWWSEVETADWARKRELTALPVCRTLLTSGSSACAEDPDVKGRLAAASSSAAAAASSAFADASSSAAAAASSSAAAAASSAFAFADAADADAFAAAAAASSSAADAADAVWAALREDCAAGADVPQLVAAPLWHAAERPFDAPWQSLRATYPPDGDHPWAFWIDWYQRALDGTETRWDLLRRIALIDDAIWEAGPDAVAAEIARLQGQERAQEIIDQTPYGLRVVARPRKGVLVSEPAEVVDLSEIVERIRQALKDFTARCRRDKSANRLGPQMKTALDPAISDLRRDLRRHATDPHQLFDALRHAQNELARTAHREGFPNEGAVERLTDELQTLREDIAVAAPSVVEVERKRLDVRLRLVSQDHKLAALRLLAGLGADSEGFLRIATQQALLTVLDEGADDEARRNAWYFMLAIVPRGAREMTRAELEPATPKKAKDFLDGVAQTGDKLAKIDKGVDALQEMVPEGVDWVTEAWTQIGSGNLWGLLG</sequence>